<keyword evidence="11" id="KW-0378">Hydrolase</keyword>
<evidence type="ECO:0000256" key="23">
    <source>
        <dbReference type="PROSITE-ProRule" id="PRU00047"/>
    </source>
</evidence>
<keyword evidence="8" id="KW-0547">Nucleotide-binding</keyword>
<keyword evidence="9" id="KW-0064">Aspartyl protease</keyword>
<dbReference type="GO" id="GO:0005524">
    <property type="term" value="F:ATP binding"/>
    <property type="evidence" value="ECO:0007669"/>
    <property type="project" value="UniProtKB-KW"/>
</dbReference>
<dbReference type="PROSITE" id="PS50994">
    <property type="entry name" value="INTEGRASE"/>
    <property type="match status" value="1"/>
</dbReference>
<evidence type="ECO:0000256" key="4">
    <source>
        <dbReference type="ARBA" id="ARBA00022670"/>
    </source>
</evidence>
<dbReference type="EMBL" id="LUEZ02000015">
    <property type="protein sequence ID" value="RDB27573.1"/>
    <property type="molecule type" value="Genomic_DNA"/>
</dbReference>
<evidence type="ECO:0000256" key="5">
    <source>
        <dbReference type="ARBA" id="ARBA00022695"/>
    </source>
</evidence>
<evidence type="ECO:0000256" key="15">
    <source>
        <dbReference type="ARBA" id="ARBA00022908"/>
    </source>
</evidence>
<keyword evidence="18" id="KW-0917">Virion maturation</keyword>
<dbReference type="GO" id="GO:0004519">
    <property type="term" value="F:endonuclease activity"/>
    <property type="evidence" value="ECO:0007669"/>
    <property type="project" value="UniProtKB-KW"/>
</dbReference>
<keyword evidence="19" id="KW-0233">DNA recombination</keyword>
<evidence type="ECO:0000256" key="1">
    <source>
        <dbReference type="ARBA" id="ARBA00002180"/>
    </source>
</evidence>
<dbReference type="InterPro" id="IPR043502">
    <property type="entry name" value="DNA/RNA_pol_sf"/>
</dbReference>
<name>A0A369K6W5_HYPMA</name>
<keyword evidence="7" id="KW-0479">Metal-binding</keyword>
<comment type="catalytic activity">
    <reaction evidence="22">
        <text>DNA(n) + a 2'-deoxyribonucleoside 5'-triphosphate = DNA(n+1) + diphosphate</text>
        <dbReference type="Rhea" id="RHEA:22508"/>
        <dbReference type="Rhea" id="RHEA-COMP:17339"/>
        <dbReference type="Rhea" id="RHEA-COMP:17340"/>
        <dbReference type="ChEBI" id="CHEBI:33019"/>
        <dbReference type="ChEBI" id="CHEBI:61560"/>
        <dbReference type="ChEBI" id="CHEBI:173112"/>
        <dbReference type="EC" id="2.7.7.7"/>
    </reaction>
</comment>
<keyword evidence="5" id="KW-0548">Nucleotidyltransferase</keyword>
<dbReference type="Pfam" id="PF25597">
    <property type="entry name" value="SH3_retrovirus"/>
    <property type="match status" value="1"/>
</dbReference>
<keyword evidence="23" id="KW-0863">Zinc-finger</keyword>
<keyword evidence="15" id="KW-0229">DNA integration</keyword>
<protein>
    <submittedName>
        <fullName evidence="27">Retrovirus-related Pol polyprotein from transposon TNT 1-94</fullName>
    </submittedName>
</protein>
<feature type="region of interest" description="Disordered" evidence="24">
    <location>
        <begin position="164"/>
        <end position="186"/>
    </location>
</feature>
<evidence type="ECO:0000313" key="27">
    <source>
        <dbReference type="EMBL" id="RDB27573.1"/>
    </source>
</evidence>
<feature type="domain" description="CCHC-type" evidence="25">
    <location>
        <begin position="526"/>
        <end position="539"/>
    </location>
</feature>
<evidence type="ECO:0000256" key="7">
    <source>
        <dbReference type="ARBA" id="ARBA00022723"/>
    </source>
</evidence>
<dbReference type="Gene3D" id="3.30.420.10">
    <property type="entry name" value="Ribonuclease H-like superfamily/Ribonuclease H"/>
    <property type="match status" value="1"/>
</dbReference>
<dbReference type="InterPro" id="IPR036397">
    <property type="entry name" value="RNaseH_sf"/>
</dbReference>
<evidence type="ECO:0000256" key="6">
    <source>
        <dbReference type="ARBA" id="ARBA00022722"/>
    </source>
</evidence>
<keyword evidence="4" id="KW-0645">Protease</keyword>
<feature type="compositionally biased region" description="Pro residues" evidence="24">
    <location>
        <begin position="44"/>
        <end position="63"/>
    </location>
</feature>
<evidence type="ECO:0000259" key="25">
    <source>
        <dbReference type="PROSITE" id="PS50158"/>
    </source>
</evidence>
<comment type="catalytic activity">
    <reaction evidence="21">
        <text>DNA(n) + a 2'-deoxyribonucleoside 5'-triphosphate = DNA(n+1) + diphosphate</text>
        <dbReference type="Rhea" id="RHEA:22508"/>
        <dbReference type="Rhea" id="RHEA-COMP:17339"/>
        <dbReference type="Rhea" id="RHEA-COMP:17340"/>
        <dbReference type="ChEBI" id="CHEBI:33019"/>
        <dbReference type="ChEBI" id="CHEBI:61560"/>
        <dbReference type="ChEBI" id="CHEBI:173112"/>
        <dbReference type="EC" id="2.7.7.49"/>
    </reaction>
</comment>
<keyword evidence="10" id="KW-0255">Endonuclease</keyword>
<dbReference type="InParanoid" id="A0A369K6W5"/>
<dbReference type="GO" id="GO:0015074">
    <property type="term" value="P:DNA integration"/>
    <property type="evidence" value="ECO:0007669"/>
    <property type="project" value="UniProtKB-KW"/>
</dbReference>
<evidence type="ECO:0000256" key="3">
    <source>
        <dbReference type="ARBA" id="ARBA00022612"/>
    </source>
</evidence>
<evidence type="ECO:0000259" key="26">
    <source>
        <dbReference type="PROSITE" id="PS50994"/>
    </source>
</evidence>
<dbReference type="InterPro" id="IPR001584">
    <property type="entry name" value="Integrase_cat-core"/>
</dbReference>
<proteinExistence type="predicted"/>
<reference evidence="27" key="1">
    <citation type="submission" date="2018-04" db="EMBL/GenBank/DDBJ databases">
        <title>Whole genome sequencing of Hypsizygus marmoreus.</title>
        <authorList>
            <person name="Choi I.-G."/>
            <person name="Min B."/>
            <person name="Kim J.-G."/>
            <person name="Kim S."/>
            <person name="Oh Y.-L."/>
            <person name="Kong W.-S."/>
            <person name="Park H."/>
            <person name="Jeong J."/>
            <person name="Song E.-S."/>
        </authorList>
    </citation>
    <scope>NUCLEOTIDE SEQUENCE [LARGE SCALE GENOMIC DNA]</scope>
    <source>
        <strain evidence="27">51987-8</strain>
    </source>
</reference>
<keyword evidence="28" id="KW-1185">Reference proteome</keyword>
<keyword evidence="14" id="KW-0694">RNA-binding</keyword>
<dbReference type="Proteomes" id="UP000076154">
    <property type="component" value="Unassembled WGS sequence"/>
</dbReference>
<dbReference type="GO" id="GO:0008270">
    <property type="term" value="F:zinc ion binding"/>
    <property type="evidence" value="ECO:0007669"/>
    <property type="project" value="UniProtKB-KW"/>
</dbReference>
<dbReference type="InterPro" id="IPR001878">
    <property type="entry name" value="Znf_CCHC"/>
</dbReference>
<evidence type="ECO:0000256" key="21">
    <source>
        <dbReference type="ARBA" id="ARBA00048173"/>
    </source>
</evidence>
<dbReference type="SUPFAM" id="SSF56672">
    <property type="entry name" value="DNA/RNA polymerases"/>
    <property type="match status" value="1"/>
</dbReference>
<evidence type="ECO:0000256" key="12">
    <source>
        <dbReference type="ARBA" id="ARBA00022840"/>
    </source>
</evidence>
<dbReference type="PANTHER" id="PTHR42648">
    <property type="entry name" value="TRANSPOSASE, PUTATIVE-RELATED"/>
    <property type="match status" value="1"/>
</dbReference>
<evidence type="ECO:0000256" key="8">
    <source>
        <dbReference type="ARBA" id="ARBA00022741"/>
    </source>
</evidence>
<feature type="domain" description="Integrase catalytic" evidence="26">
    <location>
        <begin position="849"/>
        <end position="1027"/>
    </location>
</feature>
<evidence type="ECO:0000256" key="9">
    <source>
        <dbReference type="ARBA" id="ARBA00022750"/>
    </source>
</evidence>
<evidence type="ECO:0000256" key="22">
    <source>
        <dbReference type="ARBA" id="ARBA00049244"/>
    </source>
</evidence>
<evidence type="ECO:0000256" key="17">
    <source>
        <dbReference type="ARBA" id="ARBA00022932"/>
    </source>
</evidence>
<evidence type="ECO:0000256" key="13">
    <source>
        <dbReference type="ARBA" id="ARBA00022842"/>
    </source>
</evidence>
<keyword evidence="12" id="KW-0067">ATP-binding</keyword>
<dbReference type="Pfam" id="PF07727">
    <property type="entry name" value="RVT_2"/>
    <property type="match status" value="1"/>
</dbReference>
<dbReference type="GO" id="GO:0003887">
    <property type="term" value="F:DNA-directed DNA polymerase activity"/>
    <property type="evidence" value="ECO:0007669"/>
    <property type="project" value="UniProtKB-KW"/>
</dbReference>
<feature type="region of interest" description="Disordered" evidence="24">
    <location>
        <begin position="496"/>
        <end position="522"/>
    </location>
</feature>
<gene>
    <name evidence="27" type="primary">POLX_9</name>
    <name evidence="27" type="ORF">Hypma_003907</name>
</gene>
<evidence type="ECO:0000256" key="20">
    <source>
        <dbReference type="ARBA" id="ARBA00023268"/>
    </source>
</evidence>
<keyword evidence="16" id="KW-0695">RNA-directed DNA polymerase</keyword>
<dbReference type="GO" id="GO:0003723">
    <property type="term" value="F:RNA binding"/>
    <property type="evidence" value="ECO:0007669"/>
    <property type="project" value="UniProtKB-KW"/>
</dbReference>
<evidence type="ECO:0000256" key="11">
    <source>
        <dbReference type="ARBA" id="ARBA00022801"/>
    </source>
</evidence>
<evidence type="ECO:0000256" key="19">
    <source>
        <dbReference type="ARBA" id="ARBA00023172"/>
    </source>
</evidence>
<keyword evidence="13" id="KW-0460">Magnesium</keyword>
<dbReference type="OrthoDB" id="3243429at2759"/>
<evidence type="ECO:0000256" key="14">
    <source>
        <dbReference type="ARBA" id="ARBA00022884"/>
    </source>
</evidence>
<dbReference type="InterPro" id="IPR013103">
    <property type="entry name" value="RVT_2"/>
</dbReference>
<comment type="function">
    <text evidence="1">The aspartyl protease (PR) mediates the proteolytic cleavages of the Gag and Gag-Pol polyproteins after assembly of the VLP.</text>
</comment>
<keyword evidence="6" id="KW-0540">Nuclease</keyword>
<dbReference type="GO" id="GO:0006508">
    <property type="term" value="P:proteolysis"/>
    <property type="evidence" value="ECO:0007669"/>
    <property type="project" value="UniProtKB-KW"/>
</dbReference>
<sequence length="1765" mass="195940">MTSGSFYLSIPGLFPEIPSTPSSTDRLESQPVPPDELRIYSQSEPPPPCLSPVFLAPPPPPVPHRTSSTAGPFQFSPSYPAPFYGNIALHYATMNQNNNFPRAPVPVRPAERSPLPVGARPIPLRTAPSPLQQDFARHARPHASPVPILRPPSHLLAGRRNIRAPTPQPVFHPAPSPHPRPAPPPPLLYPIPQLPNNRFVPHLDPIPEPHIHVPIERAQPPLPPPYYNVQQHPQHVNYQYPIAQTALPTHRTVKLEVPSLTNIPLLNTPADWSKWLALVTNTIDGMSLYGHIRDPPLSPDTFVSPANAATYPPLVDHHSTPEEVAAYDAWWTRDNLVSQVLSTRLGAVAFSALPRRRDQDGNPQRTARDILQALRRRFGVGTHGAAQTLKDRFRTRVSTTADLPQYIADWRTAISQLEDTFWAFTETEFTTWFADGLPSDVKYQSIRHDVHVGMDSSPPYSFEPEHLFNEAMAIRDDIIRHAEVVRLRMPARRVVPQQPSTVAATTPTTPGASAPPVAPRAPRPTCTACGALGHIAANCWGTDPAARDRYLAAHPNAIRAHIATDQIDEIATPDPDPNIVLTTNESVPPVSQIELVDLCIGVHSELSSPVSYSAGTAYLDFLNNNEPVVLASLSSRFNAILDSGCTTHIFQDRQLFWTYNTALATPVGTANCGVLRTLARGEVRFRVLVDGQPLVIRMQDCLHAPDVPINLLSVGAMTERNMKVVFEKQITSVLFPKSIPSLEGSAFMAAVHHRLSFLYCDFILPPTDPPPSSVNAGPIATPAVTLPLDRSPPTSFAHVPLSPELWHRRFGHIGIDATRAVLTKPYATGIQYNGSFTHAHCIPCLIGKHPQRPYDHFARRADHICDLIHMDTCGPFPVMTPHKESFFYGLLDDTSNYGNTDLLVHKSDAASSYFRIEARWEHRSGNTVKVVRSDGAGEFVDGELGKHFRSRGIIHQIVAPYAHSQNGKMERYIRTLEETALTMLADAGLPMSFWGDAVLTGQYLRNRLPTSTLPTTTTPFEVMTKSKPDLSHLRVWGCQCFVLIPPETRIKGGPKRFEAIFVGYEEDRVGWRVRDLNGKYFFSRDIVFNENVRGRLSHSSTPLSHPLTSSSSSPPSPPSPRPQRVVIPTALGRDWADTIRLRDEHLAKLRSTRSGGVHPQQTLAAIMDFTSLLTANDLALSSSDDFLSQEVDAIMDHKALLAHPDPLRFRLPRSFDLTKPPDNYAQAMSHPDSAVWRSAMQREYDSLQERGVFKPTLLPKGRKAIGVRWVFDYKLNPDGSIIRGKEKARLVAQGFNQRPEDYGNTYAPVAKMTSIRMVLAYAALHDYELMCCDVKTAFLNALLSHEVYCKQIPGFPEADPALVYLVLRALYGLKQSSFEWYSLLCSVLEGIGLVRCEVDHAVFYGRFSSPPDESISMPTDGSDLVIILPVHVDDCLGATNSLPLYLWVLREMNKRFEVVDLGAASLYLGIRITRDRSVRKLWLSQRHFITELLTTYNLLNAHPSPVPLRQKLLPSTPSPPNSLPDIADEDIKVHFQRLVGSILYLALCTRPDIAYTAMALGQFNSNPSRAHLLAAKGVLRYLLGTIDYALEYNFAQAPVGPPLSVLIPSNCAMMDADWASDESDRRSISSYVFFLFSALVSWSATKQRTTALSSTEAEYMAMSHAIREALWIRLLLISLGFPIPRPFPLLCDNQSAIEIANSESLSSRSKHIDVRYHFIRQHLMSGSFATSWIPTGDMTADILTKPLAAALHLKHALALGLVRLP</sequence>
<feature type="region of interest" description="Disordered" evidence="24">
    <location>
        <begin position="15"/>
        <end position="69"/>
    </location>
</feature>
<keyword evidence="2" id="KW-0815">Transposition</keyword>
<dbReference type="Pfam" id="PF22936">
    <property type="entry name" value="Pol_BBD"/>
    <property type="match status" value="1"/>
</dbReference>
<dbReference type="InterPro" id="IPR057670">
    <property type="entry name" value="SH3_retrovirus"/>
</dbReference>
<dbReference type="SUPFAM" id="SSF53098">
    <property type="entry name" value="Ribonuclease H-like"/>
    <property type="match status" value="1"/>
</dbReference>
<dbReference type="STRING" id="39966.A0A369K6W5"/>
<dbReference type="GO" id="GO:0003964">
    <property type="term" value="F:RNA-directed DNA polymerase activity"/>
    <property type="evidence" value="ECO:0007669"/>
    <property type="project" value="UniProtKB-KW"/>
</dbReference>
<dbReference type="PROSITE" id="PS50158">
    <property type="entry name" value="ZF_CCHC"/>
    <property type="match status" value="1"/>
</dbReference>
<evidence type="ECO:0000256" key="24">
    <source>
        <dbReference type="SAM" id="MobiDB-lite"/>
    </source>
</evidence>
<keyword evidence="17" id="KW-0808">Transferase</keyword>
<dbReference type="InterPro" id="IPR012337">
    <property type="entry name" value="RNaseH-like_sf"/>
</dbReference>
<dbReference type="GO" id="GO:0005634">
    <property type="term" value="C:nucleus"/>
    <property type="evidence" value="ECO:0007669"/>
    <property type="project" value="UniProtKB-ARBA"/>
</dbReference>
<feature type="compositionally biased region" description="Pro residues" evidence="24">
    <location>
        <begin position="166"/>
        <end position="186"/>
    </location>
</feature>
<keyword evidence="20" id="KW-0511">Multifunctional enzyme</keyword>
<evidence type="ECO:0000256" key="18">
    <source>
        <dbReference type="ARBA" id="ARBA00023113"/>
    </source>
</evidence>
<dbReference type="GO" id="GO:0032196">
    <property type="term" value="P:transposition"/>
    <property type="evidence" value="ECO:0007669"/>
    <property type="project" value="UniProtKB-KW"/>
</dbReference>
<evidence type="ECO:0000313" key="28">
    <source>
        <dbReference type="Proteomes" id="UP000076154"/>
    </source>
</evidence>
<organism evidence="27 28">
    <name type="scientific">Hypsizygus marmoreus</name>
    <name type="common">White beech mushroom</name>
    <name type="synonym">Agaricus marmoreus</name>
    <dbReference type="NCBI Taxonomy" id="39966"/>
    <lineage>
        <taxon>Eukaryota</taxon>
        <taxon>Fungi</taxon>
        <taxon>Dikarya</taxon>
        <taxon>Basidiomycota</taxon>
        <taxon>Agaricomycotina</taxon>
        <taxon>Agaricomycetes</taxon>
        <taxon>Agaricomycetidae</taxon>
        <taxon>Agaricales</taxon>
        <taxon>Tricholomatineae</taxon>
        <taxon>Lyophyllaceae</taxon>
        <taxon>Hypsizygus</taxon>
    </lineage>
</organism>
<evidence type="ECO:0000256" key="16">
    <source>
        <dbReference type="ARBA" id="ARBA00022918"/>
    </source>
</evidence>
<keyword evidence="17" id="KW-0239">DNA-directed DNA polymerase</keyword>
<feature type="region of interest" description="Disordered" evidence="24">
    <location>
        <begin position="1098"/>
        <end position="1124"/>
    </location>
</feature>
<keyword evidence="3" id="KW-1188">Viral release from host cell</keyword>
<evidence type="ECO:0000256" key="10">
    <source>
        <dbReference type="ARBA" id="ARBA00022759"/>
    </source>
</evidence>
<dbReference type="InterPro" id="IPR054722">
    <property type="entry name" value="PolX-like_BBD"/>
</dbReference>
<feature type="compositionally biased region" description="Low complexity" evidence="24">
    <location>
        <begin position="1098"/>
        <end position="1113"/>
    </location>
</feature>
<dbReference type="InterPro" id="IPR039537">
    <property type="entry name" value="Retrotran_Ty1/copia-like"/>
</dbReference>
<dbReference type="GO" id="GO:0004190">
    <property type="term" value="F:aspartic-type endopeptidase activity"/>
    <property type="evidence" value="ECO:0007669"/>
    <property type="project" value="UniProtKB-KW"/>
</dbReference>
<dbReference type="CDD" id="cd09272">
    <property type="entry name" value="RNase_HI_RT_Ty1"/>
    <property type="match status" value="1"/>
</dbReference>
<dbReference type="PANTHER" id="PTHR42648:SF11">
    <property type="entry name" value="TRANSPOSON TY4-P GAG-POL POLYPROTEIN"/>
    <property type="match status" value="1"/>
</dbReference>
<dbReference type="GO" id="GO:0006310">
    <property type="term" value="P:DNA recombination"/>
    <property type="evidence" value="ECO:0007669"/>
    <property type="project" value="UniProtKB-KW"/>
</dbReference>
<accession>A0A369K6W5</accession>
<feature type="compositionally biased region" description="Low complexity" evidence="24">
    <location>
        <begin position="496"/>
        <end position="515"/>
    </location>
</feature>
<comment type="caution">
    <text evidence="27">The sequence shown here is derived from an EMBL/GenBank/DDBJ whole genome shotgun (WGS) entry which is preliminary data.</text>
</comment>
<evidence type="ECO:0000256" key="2">
    <source>
        <dbReference type="ARBA" id="ARBA00022578"/>
    </source>
</evidence>
<keyword evidence="23" id="KW-0862">Zinc</keyword>